<keyword evidence="2" id="KW-0812">Transmembrane</keyword>
<sequence>MGIPRKSALGQVAAFFASLRLNITLLFFAIVLVFFGTWAQKDVGIWEVQQHYFRSFITYYDFTSGGVVDELTGDYIPKTVRFRLFMPGGYLIGGLLLINLIMAPIIHFKLSWKKLGIHLIHLGIVFLMLGELFTGLTAVESRMTINEGETVNFSEVSVPIKEELALVDVTDPTREKHYVANRGMLKIGASIPLADSGITAKIEDHYENAIVAMRANAPAGFAAPKATTGLGANFSYRPINYNSREDGNPPNHPAALVTLTETATQRELGTYFLSTSWTGADVIQLGDRTFTLRLRPRRVYMPFSVTLDDFQFNRYPGSDIAKDFSSHVRITTDEDREGQAHRIWMNHPLRTNGFTLFQHSFGQQETTTFLQVVENPVWSFPYIGTIVVSIGMLWQFGYSLNRFASKSSNRKSKATAA</sequence>
<name>A0A6B3L9T8_9BACT</name>
<organism evidence="7 8">
    <name type="scientific">Sulfuriroseicoccus oceanibius</name>
    <dbReference type="NCBI Taxonomy" id="2707525"/>
    <lineage>
        <taxon>Bacteria</taxon>
        <taxon>Pseudomonadati</taxon>
        <taxon>Verrucomicrobiota</taxon>
        <taxon>Verrucomicrobiia</taxon>
        <taxon>Verrucomicrobiales</taxon>
        <taxon>Verrucomicrobiaceae</taxon>
        <taxon>Sulfuriroseicoccus</taxon>
    </lineage>
</organism>
<dbReference type="KEGG" id="soa:G3M56_005480"/>
<proteinExistence type="predicted"/>
<evidence type="ECO:0000256" key="4">
    <source>
        <dbReference type="ARBA" id="ARBA00022989"/>
    </source>
</evidence>
<dbReference type="GO" id="GO:0017004">
    <property type="term" value="P:cytochrome complex assembly"/>
    <property type="evidence" value="ECO:0007669"/>
    <property type="project" value="UniProtKB-KW"/>
</dbReference>
<protein>
    <submittedName>
        <fullName evidence="7">Cytochrome c biogenesis protein ResB</fullName>
    </submittedName>
</protein>
<evidence type="ECO:0000259" key="6">
    <source>
        <dbReference type="Pfam" id="PF05140"/>
    </source>
</evidence>
<dbReference type="EMBL" id="CP066776">
    <property type="protein sequence ID" value="QQL46032.1"/>
    <property type="molecule type" value="Genomic_DNA"/>
</dbReference>
<dbReference type="Proteomes" id="UP000475117">
    <property type="component" value="Chromosome"/>
</dbReference>
<dbReference type="AlphaFoldDB" id="A0A6B3L9T8"/>
<dbReference type="PANTHER" id="PTHR31566">
    <property type="entry name" value="CYTOCHROME C BIOGENESIS PROTEIN CCS1, CHLOROPLASTIC"/>
    <property type="match status" value="1"/>
</dbReference>
<reference evidence="7 8" key="1">
    <citation type="submission" date="2020-12" db="EMBL/GenBank/DDBJ databases">
        <title>Sulforoseuscoccus oceanibium gen. nov., sp. nov., a representative of the phylum Verrucomicrobia with special cytoplasmic membrane, and proposal of Sulforoseuscoccusaceae fam. nov.</title>
        <authorList>
            <person name="Xi F."/>
        </authorList>
    </citation>
    <scope>NUCLEOTIDE SEQUENCE [LARGE SCALE GENOMIC DNA]</scope>
    <source>
        <strain evidence="7 8">T37</strain>
    </source>
</reference>
<dbReference type="GO" id="GO:0016020">
    <property type="term" value="C:membrane"/>
    <property type="evidence" value="ECO:0007669"/>
    <property type="project" value="UniProtKB-SubCell"/>
</dbReference>
<keyword evidence="3" id="KW-0201">Cytochrome c-type biogenesis</keyword>
<dbReference type="RefSeq" id="WP_164362645.1">
    <property type="nucleotide sequence ID" value="NZ_CP066776.1"/>
</dbReference>
<dbReference type="Pfam" id="PF05140">
    <property type="entry name" value="ResB"/>
    <property type="match status" value="1"/>
</dbReference>
<dbReference type="InterPro" id="IPR007816">
    <property type="entry name" value="ResB-like_domain"/>
</dbReference>
<keyword evidence="4" id="KW-1133">Transmembrane helix</keyword>
<evidence type="ECO:0000256" key="2">
    <source>
        <dbReference type="ARBA" id="ARBA00022692"/>
    </source>
</evidence>
<gene>
    <name evidence="7" type="ORF">G3M56_005480</name>
</gene>
<comment type="subcellular location">
    <subcellularLocation>
        <location evidence="1">Membrane</location>
        <topology evidence="1">Multi-pass membrane protein</topology>
    </subcellularLocation>
</comment>
<evidence type="ECO:0000256" key="1">
    <source>
        <dbReference type="ARBA" id="ARBA00004141"/>
    </source>
</evidence>
<keyword evidence="5" id="KW-0472">Membrane</keyword>
<evidence type="ECO:0000313" key="7">
    <source>
        <dbReference type="EMBL" id="QQL46032.1"/>
    </source>
</evidence>
<accession>A0A6B3L9T8</accession>
<feature type="domain" description="ResB-like" evidence="6">
    <location>
        <begin position="279"/>
        <end position="368"/>
    </location>
</feature>
<evidence type="ECO:0000256" key="5">
    <source>
        <dbReference type="ARBA" id="ARBA00023136"/>
    </source>
</evidence>
<evidence type="ECO:0000256" key="3">
    <source>
        <dbReference type="ARBA" id="ARBA00022748"/>
    </source>
</evidence>
<evidence type="ECO:0000313" key="8">
    <source>
        <dbReference type="Proteomes" id="UP000475117"/>
    </source>
</evidence>
<keyword evidence="8" id="KW-1185">Reference proteome</keyword>
<dbReference type="InterPro" id="IPR023494">
    <property type="entry name" value="Cyt_c_bgen_Ccs1/CcsB/ResB"/>
</dbReference>